<protein>
    <submittedName>
        <fullName evidence="1">Uncharacterized protein</fullName>
    </submittedName>
</protein>
<keyword evidence="2" id="KW-1185">Reference proteome</keyword>
<evidence type="ECO:0000313" key="2">
    <source>
        <dbReference type="Proteomes" id="UP000188605"/>
    </source>
</evidence>
<sequence>MTGLLGDGRSEVFEAVFGVSSGHSGKIIIKGKEANITSTAKALSLGILGTFLVIENKMEL</sequence>
<comment type="caution">
    <text evidence="1">The sequence shown here is derived from an EMBL/GenBank/DDBJ whole genome shotgun (WGS) entry which is preliminary data.</text>
</comment>
<evidence type="ECO:0000313" key="1">
    <source>
        <dbReference type="EMBL" id="ONI41169.1"/>
    </source>
</evidence>
<proteinExistence type="predicted"/>
<organism evidence="1 2">
    <name type="scientific">Candidatus Epulonipiscium fishelsonii</name>
    <dbReference type="NCBI Taxonomy" id="77094"/>
    <lineage>
        <taxon>Bacteria</taxon>
        <taxon>Bacillati</taxon>
        <taxon>Bacillota</taxon>
        <taxon>Clostridia</taxon>
        <taxon>Lachnospirales</taxon>
        <taxon>Lachnospiraceae</taxon>
        <taxon>Candidatus Epulonipiscium</taxon>
    </lineage>
</organism>
<name>A0ACC8XE11_9FIRM</name>
<dbReference type="EMBL" id="LJDB01000041">
    <property type="protein sequence ID" value="ONI41169.1"/>
    <property type="molecule type" value="Genomic_DNA"/>
</dbReference>
<dbReference type="Proteomes" id="UP000188605">
    <property type="component" value="Unassembled WGS sequence"/>
</dbReference>
<reference evidence="1" key="1">
    <citation type="submission" date="2016-08" db="EMBL/GenBank/DDBJ databases">
        <authorList>
            <person name="Ngugi D.K."/>
            <person name="Miyake S."/>
            <person name="Stingl U."/>
        </authorList>
    </citation>
    <scope>NUCLEOTIDE SEQUENCE</scope>
    <source>
        <strain evidence="1">SCG-B11WGA-EpuloA1</strain>
    </source>
</reference>
<gene>
    <name evidence="1" type="ORF">AN396_04080</name>
</gene>
<accession>A0ACC8XE11</accession>